<dbReference type="Proteomes" id="UP000094527">
    <property type="component" value="Unassembled WGS sequence"/>
</dbReference>
<dbReference type="EMBL" id="LJIJ01000261">
    <property type="protein sequence ID" value="ODM99704.1"/>
    <property type="molecule type" value="Genomic_DNA"/>
</dbReference>
<dbReference type="InterPro" id="IPR002347">
    <property type="entry name" value="SDR_fam"/>
</dbReference>
<dbReference type="Pfam" id="PF00106">
    <property type="entry name" value="adh_short"/>
    <property type="match status" value="1"/>
</dbReference>
<name>A0A1D2N3R7_ORCCI</name>
<dbReference type="Gene3D" id="3.40.50.720">
    <property type="entry name" value="NAD(P)-binding Rossmann-like Domain"/>
    <property type="match status" value="1"/>
</dbReference>
<sequence>MSVYRNIVWYMKGLREYTRAGYEAASKNFNASDLEVDLSNKSYLITGGNSGIGYNCALEIAKRKGTVHLVCRNEKLGSTAKEDIIKETQNENVFLHIVDLSQPKQVIQFAKSFSSSKDNLNALINNGGCMVNTKTQTSDNLDINFATNTLGCYLLTGGLLELLSKSEDPRVLFVSSGGMLVQKLDYDDFNFDKFSKYNGVMAYAQNKRQQVVMCERFAKNHPEIFFASMHPGWADTPSVRSSMPDFYEKMKDKLRTASEGADTLVWLAVSPAAKKHNSGLFFQDRAPASTHLPLAWTRTSDTENAEFMLRLSALSTKFQSG</sequence>
<dbReference type="PRINTS" id="PR00081">
    <property type="entry name" value="GDHRDH"/>
</dbReference>
<organism evidence="1 2">
    <name type="scientific">Orchesella cincta</name>
    <name type="common">Springtail</name>
    <name type="synonym">Podura cincta</name>
    <dbReference type="NCBI Taxonomy" id="48709"/>
    <lineage>
        <taxon>Eukaryota</taxon>
        <taxon>Metazoa</taxon>
        <taxon>Ecdysozoa</taxon>
        <taxon>Arthropoda</taxon>
        <taxon>Hexapoda</taxon>
        <taxon>Collembola</taxon>
        <taxon>Entomobryomorpha</taxon>
        <taxon>Entomobryoidea</taxon>
        <taxon>Orchesellidae</taxon>
        <taxon>Orchesellinae</taxon>
        <taxon>Orchesella</taxon>
    </lineage>
</organism>
<evidence type="ECO:0000313" key="2">
    <source>
        <dbReference type="Proteomes" id="UP000094527"/>
    </source>
</evidence>
<dbReference type="OrthoDB" id="417891at2759"/>
<protein>
    <submittedName>
        <fullName evidence="1">Dehydrogenase/reductase SDR family member 12</fullName>
    </submittedName>
</protein>
<accession>A0A1D2N3R7</accession>
<comment type="caution">
    <text evidence="1">The sequence shown here is derived from an EMBL/GenBank/DDBJ whole genome shotgun (WGS) entry which is preliminary data.</text>
</comment>
<dbReference type="STRING" id="48709.A0A1D2N3R7"/>
<proteinExistence type="predicted"/>
<dbReference type="AlphaFoldDB" id="A0A1D2N3R7"/>
<evidence type="ECO:0000313" key="1">
    <source>
        <dbReference type="EMBL" id="ODM99704.1"/>
    </source>
</evidence>
<dbReference type="InterPro" id="IPR036291">
    <property type="entry name" value="NAD(P)-bd_dom_sf"/>
</dbReference>
<dbReference type="PANTHER" id="PTHR44656">
    <property type="entry name" value="DEHYDROGENASE/REDUCTASE SDR FAMILY MEMBER 12"/>
    <property type="match status" value="1"/>
</dbReference>
<dbReference type="InterPro" id="IPR052992">
    <property type="entry name" value="SDR_member_12"/>
</dbReference>
<gene>
    <name evidence="1" type="ORF">Ocin01_06972</name>
</gene>
<dbReference type="OMA" id="TYIMTTA"/>
<keyword evidence="2" id="KW-1185">Reference proteome</keyword>
<reference evidence="1 2" key="1">
    <citation type="journal article" date="2016" name="Genome Biol. Evol.">
        <title>Gene Family Evolution Reflects Adaptation to Soil Environmental Stressors in the Genome of the Collembolan Orchesella cincta.</title>
        <authorList>
            <person name="Faddeeva-Vakhrusheva A."/>
            <person name="Derks M.F."/>
            <person name="Anvar S.Y."/>
            <person name="Agamennone V."/>
            <person name="Suring W."/>
            <person name="Smit S."/>
            <person name="van Straalen N.M."/>
            <person name="Roelofs D."/>
        </authorList>
    </citation>
    <scope>NUCLEOTIDE SEQUENCE [LARGE SCALE GENOMIC DNA]</scope>
    <source>
        <tissue evidence="1">Mixed pool</tissue>
    </source>
</reference>
<dbReference type="PANTHER" id="PTHR44656:SF7">
    <property type="entry name" value="DEHYDROGENASE_REDUCTASE SDR FAMILY MEMBER 12"/>
    <property type="match status" value="1"/>
</dbReference>
<dbReference type="SUPFAM" id="SSF51735">
    <property type="entry name" value="NAD(P)-binding Rossmann-fold domains"/>
    <property type="match status" value="1"/>
</dbReference>